<dbReference type="InterPro" id="IPR050175">
    <property type="entry name" value="Complex_I_Subunit_2"/>
</dbReference>
<evidence type="ECO:0000256" key="8">
    <source>
        <dbReference type="ARBA" id="ARBA00022692"/>
    </source>
</evidence>
<evidence type="ECO:0000256" key="6">
    <source>
        <dbReference type="ARBA" id="ARBA00022448"/>
    </source>
</evidence>
<evidence type="ECO:0000259" key="19">
    <source>
        <dbReference type="Pfam" id="PF00361"/>
    </source>
</evidence>
<organism evidence="20">
    <name type="scientific">Phraortes similis</name>
    <dbReference type="NCBI Taxonomy" id="3127883"/>
    <lineage>
        <taxon>Eukaryota</taxon>
        <taxon>Metazoa</taxon>
        <taxon>Ecdysozoa</taxon>
        <taxon>Arthropoda</taxon>
        <taxon>Hexapoda</taxon>
        <taxon>Insecta</taxon>
        <taxon>Pterygota</taxon>
        <taxon>Neoptera</taxon>
        <taxon>Polyneoptera</taxon>
        <taxon>Phasmatodea</taxon>
        <taxon>Verophasmatodea</taxon>
        <taxon>Anareolatae</taxon>
        <taxon>Lonchodidae</taxon>
        <taxon>Lonchodinae</taxon>
        <taxon>Phraortes</taxon>
    </lineage>
</organism>
<reference evidence="20" key="1">
    <citation type="submission" date="2024-05" db="EMBL/GenBank/DDBJ databases">
        <authorList>
            <person name="Zhang Q."/>
        </authorList>
    </citation>
    <scope>NUCLEOTIDE SEQUENCE</scope>
    <source>
        <strain evidence="20">HZ383</strain>
    </source>
</reference>
<evidence type="ECO:0000256" key="18">
    <source>
        <dbReference type="RuleBase" id="RU003403"/>
    </source>
</evidence>
<evidence type="ECO:0000256" key="1">
    <source>
        <dbReference type="ARBA" id="ARBA00003257"/>
    </source>
</evidence>
<comment type="function">
    <text evidence="18">Core subunit of the mitochondrial membrane respiratory chain NADH dehydrogenase (Complex I) which catalyzes electron transfer from NADH through the respiratory chain, using ubiquinone as an electron acceptor. Essential for the catalytic activity and assembly of complex I.</text>
</comment>
<keyword evidence="10 18" id="KW-1278">Translocase</keyword>
<gene>
    <name evidence="20" type="primary">ND2</name>
</gene>
<feature type="transmembrane region" description="Helical" evidence="18">
    <location>
        <begin position="189"/>
        <end position="208"/>
    </location>
</feature>
<evidence type="ECO:0000256" key="15">
    <source>
        <dbReference type="ARBA" id="ARBA00023128"/>
    </source>
</evidence>
<dbReference type="InterPro" id="IPR001750">
    <property type="entry name" value="ND/Mrp_TM"/>
</dbReference>
<keyword evidence="15 18" id="KW-0496">Mitochondrion</keyword>
<evidence type="ECO:0000256" key="5">
    <source>
        <dbReference type="ARBA" id="ARBA00021008"/>
    </source>
</evidence>
<dbReference type="EC" id="7.1.1.2" evidence="4 18"/>
<evidence type="ECO:0000256" key="14">
    <source>
        <dbReference type="ARBA" id="ARBA00023075"/>
    </source>
</evidence>
<feature type="transmembrane region" description="Helical" evidence="18">
    <location>
        <begin position="57"/>
        <end position="77"/>
    </location>
</feature>
<dbReference type="GO" id="GO:0008137">
    <property type="term" value="F:NADH dehydrogenase (ubiquinone) activity"/>
    <property type="evidence" value="ECO:0007669"/>
    <property type="project" value="UniProtKB-EC"/>
</dbReference>
<keyword evidence="12 18" id="KW-1133">Transmembrane helix</keyword>
<feature type="transmembrane region" description="Helical" evidence="18">
    <location>
        <begin position="263"/>
        <end position="281"/>
    </location>
</feature>
<dbReference type="InterPro" id="IPR003917">
    <property type="entry name" value="NADH_UbQ_OxRdtase_chain2"/>
</dbReference>
<keyword evidence="6" id="KW-0813">Transport</keyword>
<feature type="transmembrane region" description="Helical" evidence="18">
    <location>
        <begin position="7"/>
        <end position="23"/>
    </location>
</feature>
<protein>
    <recommendedName>
        <fullName evidence="5 18">NADH-ubiquinone oxidoreductase chain 2</fullName>
        <ecNumber evidence="4 18">7.1.1.2</ecNumber>
    </recommendedName>
</protein>
<evidence type="ECO:0000256" key="7">
    <source>
        <dbReference type="ARBA" id="ARBA00022660"/>
    </source>
</evidence>
<dbReference type="PANTHER" id="PTHR46552:SF1">
    <property type="entry name" value="NADH-UBIQUINONE OXIDOREDUCTASE CHAIN 2"/>
    <property type="match status" value="1"/>
</dbReference>
<evidence type="ECO:0000256" key="10">
    <source>
        <dbReference type="ARBA" id="ARBA00022967"/>
    </source>
</evidence>
<dbReference type="PANTHER" id="PTHR46552">
    <property type="entry name" value="NADH-UBIQUINONE OXIDOREDUCTASE CHAIN 2"/>
    <property type="match status" value="1"/>
</dbReference>
<keyword evidence="9 18" id="KW-0999">Mitochondrion inner membrane</keyword>
<evidence type="ECO:0000256" key="11">
    <source>
        <dbReference type="ARBA" id="ARBA00022982"/>
    </source>
</evidence>
<comment type="similarity">
    <text evidence="3 18">Belongs to the complex I subunit 2 family.</text>
</comment>
<evidence type="ECO:0000256" key="3">
    <source>
        <dbReference type="ARBA" id="ARBA00007012"/>
    </source>
</evidence>
<evidence type="ECO:0000313" key="20">
    <source>
        <dbReference type="EMBL" id="XCB09051.1"/>
    </source>
</evidence>
<keyword evidence="14 18" id="KW-0830">Ubiquinone</keyword>
<comment type="catalytic activity">
    <reaction evidence="17 18">
        <text>a ubiquinone + NADH + 5 H(+)(in) = a ubiquinol + NAD(+) + 4 H(+)(out)</text>
        <dbReference type="Rhea" id="RHEA:29091"/>
        <dbReference type="Rhea" id="RHEA-COMP:9565"/>
        <dbReference type="Rhea" id="RHEA-COMP:9566"/>
        <dbReference type="ChEBI" id="CHEBI:15378"/>
        <dbReference type="ChEBI" id="CHEBI:16389"/>
        <dbReference type="ChEBI" id="CHEBI:17976"/>
        <dbReference type="ChEBI" id="CHEBI:57540"/>
        <dbReference type="ChEBI" id="CHEBI:57945"/>
        <dbReference type="EC" id="7.1.1.2"/>
    </reaction>
</comment>
<dbReference type="AlphaFoldDB" id="A0AAU7YTX9"/>
<proteinExistence type="inferred from homology"/>
<geneLocation type="mitochondrion" evidence="20"/>
<name>A0AAU7YTX9_9NEOP</name>
<feature type="transmembrane region" description="Helical" evidence="18">
    <location>
        <begin position="229"/>
        <end position="248"/>
    </location>
</feature>
<evidence type="ECO:0000256" key="12">
    <source>
        <dbReference type="ARBA" id="ARBA00022989"/>
    </source>
</evidence>
<feature type="transmembrane region" description="Helical" evidence="18">
    <location>
        <begin position="126"/>
        <end position="155"/>
    </location>
</feature>
<keyword evidence="11 18" id="KW-0249">Electron transport</keyword>
<keyword evidence="7 18" id="KW-0679">Respiratory chain</keyword>
<evidence type="ECO:0000256" key="4">
    <source>
        <dbReference type="ARBA" id="ARBA00012944"/>
    </source>
</evidence>
<dbReference type="PRINTS" id="PR01436">
    <property type="entry name" value="NADHDHGNASE2"/>
</dbReference>
<dbReference type="GO" id="GO:0005743">
    <property type="term" value="C:mitochondrial inner membrane"/>
    <property type="evidence" value="ECO:0007669"/>
    <property type="project" value="UniProtKB-SubCell"/>
</dbReference>
<evidence type="ECO:0000256" key="13">
    <source>
        <dbReference type="ARBA" id="ARBA00023027"/>
    </source>
</evidence>
<keyword evidence="16 18" id="KW-0472">Membrane</keyword>
<keyword evidence="13 18" id="KW-0520">NAD</keyword>
<feature type="transmembrane region" description="Helical" evidence="18">
    <location>
        <begin position="307"/>
        <end position="328"/>
    </location>
</feature>
<dbReference type="Pfam" id="PF00361">
    <property type="entry name" value="Proton_antipo_M"/>
    <property type="match status" value="2"/>
</dbReference>
<comment type="subcellular location">
    <subcellularLocation>
        <location evidence="2 18">Mitochondrion inner membrane</location>
        <topology evidence="2 18">Multi-pass membrane protein</topology>
    </subcellularLocation>
</comment>
<feature type="domain" description="NADH:quinone oxidoreductase/Mrp antiporter transmembrane" evidence="19">
    <location>
        <begin position="23"/>
        <end position="79"/>
    </location>
</feature>
<evidence type="ECO:0000256" key="2">
    <source>
        <dbReference type="ARBA" id="ARBA00004448"/>
    </source>
</evidence>
<feature type="domain" description="NADH:quinone oxidoreductase/Mrp antiporter transmembrane" evidence="19">
    <location>
        <begin position="87"/>
        <end position="276"/>
    </location>
</feature>
<evidence type="ECO:0000256" key="9">
    <source>
        <dbReference type="ARBA" id="ARBA00022792"/>
    </source>
</evidence>
<evidence type="ECO:0000256" key="17">
    <source>
        <dbReference type="ARBA" id="ARBA00049551"/>
    </source>
</evidence>
<accession>A0AAU7YTX9</accession>
<dbReference type="GO" id="GO:0006120">
    <property type="term" value="P:mitochondrial electron transport, NADH to ubiquinone"/>
    <property type="evidence" value="ECO:0007669"/>
    <property type="project" value="InterPro"/>
</dbReference>
<keyword evidence="8 18" id="KW-0812">Transmembrane</keyword>
<sequence>MNKTSNTLFIIIIIISVMLSVSSNSWFTIWMGMEVNMMAFMPIIIEKNNLMSKEASLMYFLVQTMASMLFIMSIIIMKTKTVNMNSLTMMTLMMKSGVSPFHFWMPKMMEGMNWMKCMILMTWQKIIPLMMMSSIISMNMISTAAIILSVSIGAIGGLNQTSLRKLMAYSSISNNGWMMMAMMMSEMTWLLYFIMYTIMTLIMTLTMNNYKIYHINQLMSMNETMLKKFIMMSNMLSISGLPPMMGFLPKWTVIQSTMYQNSMMLLITIMIITLITVYYYLRMMFSAMMMVSSEMMFKKTNNMKTKFIMMMNNLSIMGLLILTMIMMLY</sequence>
<dbReference type="EMBL" id="PP831698">
    <property type="protein sequence ID" value="XCB09051.1"/>
    <property type="molecule type" value="Genomic_DNA"/>
</dbReference>
<comment type="function">
    <text evidence="1">Core subunit of the mitochondrial membrane respiratory chain NADH dehydrogenase (Complex I) that is believed to belong to the minimal assembly required for catalysis. Complex I functions in the transfer of electrons from NADH to the respiratory chain. The immediate electron acceptor for the enzyme is believed to be ubiquinone.</text>
</comment>
<evidence type="ECO:0000256" key="16">
    <source>
        <dbReference type="ARBA" id="ARBA00023136"/>
    </source>
</evidence>